<dbReference type="Gene3D" id="2.40.110.10">
    <property type="entry name" value="Butyryl-CoA Dehydrogenase, subunit A, domain 2"/>
    <property type="match status" value="1"/>
</dbReference>
<evidence type="ECO:0000259" key="4">
    <source>
        <dbReference type="Pfam" id="PF08028"/>
    </source>
</evidence>
<dbReference type="InterPro" id="IPR013107">
    <property type="entry name" value="Acyl-CoA_DH_C"/>
</dbReference>
<feature type="region of interest" description="Disordered" evidence="2">
    <location>
        <begin position="369"/>
        <end position="392"/>
    </location>
</feature>
<protein>
    <submittedName>
        <fullName evidence="5">Acyl-CoA dehydrogenase</fullName>
    </submittedName>
</protein>
<evidence type="ECO:0000313" key="5">
    <source>
        <dbReference type="EMBL" id="GED97155.1"/>
    </source>
</evidence>
<reference evidence="6" key="1">
    <citation type="submission" date="2019-06" db="EMBL/GenBank/DDBJ databases">
        <title>Gordonia isolated from sludge of a wastewater treatment plant.</title>
        <authorList>
            <person name="Tamura T."/>
            <person name="Aoyama K."/>
            <person name="Kang Y."/>
            <person name="Saito S."/>
            <person name="Akiyama N."/>
            <person name="Yazawa K."/>
            <person name="Gonoi T."/>
            <person name="Mikami Y."/>
        </authorList>
    </citation>
    <scope>NUCLEOTIDE SEQUENCE [LARGE SCALE GENOMIC DNA]</scope>
    <source>
        <strain evidence="6">NBRC 107697</strain>
    </source>
</reference>
<dbReference type="InterPro" id="IPR036250">
    <property type="entry name" value="AcylCo_DH-like_C"/>
</dbReference>
<dbReference type="GO" id="GO:0050660">
    <property type="term" value="F:flavin adenine dinucleotide binding"/>
    <property type="evidence" value="ECO:0007669"/>
    <property type="project" value="InterPro"/>
</dbReference>
<evidence type="ECO:0000256" key="2">
    <source>
        <dbReference type="SAM" id="MobiDB-lite"/>
    </source>
</evidence>
<dbReference type="CDD" id="cd00567">
    <property type="entry name" value="ACAD"/>
    <property type="match status" value="1"/>
</dbReference>
<dbReference type="Pfam" id="PF08028">
    <property type="entry name" value="Acyl-CoA_dh_2"/>
    <property type="match status" value="1"/>
</dbReference>
<comment type="caution">
    <text evidence="5">The sequence shown here is derived from an EMBL/GenBank/DDBJ whole genome shotgun (WGS) entry which is preliminary data.</text>
</comment>
<gene>
    <name evidence="5" type="primary">acd_2</name>
    <name evidence="5" type="ORF">nbrc107697_11940</name>
</gene>
<evidence type="ECO:0000259" key="3">
    <source>
        <dbReference type="Pfam" id="PF02771"/>
    </source>
</evidence>
<proteinExistence type="predicted"/>
<evidence type="ECO:0000313" key="6">
    <source>
        <dbReference type="Proteomes" id="UP000444980"/>
    </source>
</evidence>
<dbReference type="Gene3D" id="1.10.540.10">
    <property type="entry name" value="Acyl-CoA dehydrogenase/oxidase, N-terminal domain"/>
    <property type="match status" value="1"/>
</dbReference>
<dbReference type="RefSeq" id="WP_161926520.1">
    <property type="nucleotide sequence ID" value="NZ_BJOU01000001.1"/>
</dbReference>
<dbReference type="GO" id="GO:0003995">
    <property type="term" value="F:acyl-CoA dehydrogenase activity"/>
    <property type="evidence" value="ECO:0007669"/>
    <property type="project" value="TreeGrafter"/>
</dbReference>
<dbReference type="Gene3D" id="1.20.140.10">
    <property type="entry name" value="Butyryl-CoA Dehydrogenase, subunit A, domain 3"/>
    <property type="match status" value="1"/>
</dbReference>
<dbReference type="Proteomes" id="UP000444980">
    <property type="component" value="Unassembled WGS sequence"/>
</dbReference>
<dbReference type="OrthoDB" id="2986495at2"/>
<dbReference type="SUPFAM" id="SSF47203">
    <property type="entry name" value="Acyl-CoA dehydrogenase C-terminal domain-like"/>
    <property type="match status" value="1"/>
</dbReference>
<dbReference type="InterPro" id="IPR013786">
    <property type="entry name" value="AcylCoA_DH/ox_N"/>
</dbReference>
<name>A0A7I9UVI8_9ACTN</name>
<dbReference type="InterPro" id="IPR009100">
    <property type="entry name" value="AcylCoA_DH/oxidase_NM_dom_sf"/>
</dbReference>
<accession>A0A7I9UVI8</accession>
<feature type="domain" description="Acyl-CoA dehydrogenase C-terminal" evidence="4">
    <location>
        <begin position="253"/>
        <end position="369"/>
    </location>
</feature>
<evidence type="ECO:0000256" key="1">
    <source>
        <dbReference type="ARBA" id="ARBA00023002"/>
    </source>
</evidence>
<dbReference type="AlphaFoldDB" id="A0A7I9UVI8"/>
<feature type="domain" description="Acyl-CoA dehydrogenase/oxidase N-terminal" evidence="3">
    <location>
        <begin position="20"/>
        <end position="89"/>
    </location>
</feature>
<dbReference type="PANTHER" id="PTHR43884">
    <property type="entry name" value="ACYL-COA DEHYDROGENASE"/>
    <property type="match status" value="1"/>
</dbReference>
<dbReference type="InterPro" id="IPR046373">
    <property type="entry name" value="Acyl-CoA_Oxase/DH_mid-dom_sf"/>
</dbReference>
<dbReference type="Pfam" id="PF02771">
    <property type="entry name" value="Acyl-CoA_dh_N"/>
    <property type="match status" value="1"/>
</dbReference>
<dbReference type="SUPFAM" id="SSF56645">
    <property type="entry name" value="Acyl-CoA dehydrogenase NM domain-like"/>
    <property type="match status" value="1"/>
</dbReference>
<keyword evidence="1" id="KW-0560">Oxidoreductase</keyword>
<dbReference type="InterPro" id="IPR037069">
    <property type="entry name" value="AcylCoA_DH/ox_N_sf"/>
</dbReference>
<dbReference type="EMBL" id="BJOU01000001">
    <property type="protein sequence ID" value="GED97155.1"/>
    <property type="molecule type" value="Genomic_DNA"/>
</dbReference>
<dbReference type="PANTHER" id="PTHR43884:SF25">
    <property type="entry name" value="ACYL-COA DEHYDROGENASE YDBM-RELATED"/>
    <property type="match status" value="1"/>
</dbReference>
<dbReference type="PIRSF" id="PIRSF016578">
    <property type="entry name" value="HsaA"/>
    <property type="match status" value="1"/>
</dbReference>
<organism evidence="5 6">
    <name type="scientific">Gordonia crocea</name>
    <dbReference type="NCBI Taxonomy" id="589162"/>
    <lineage>
        <taxon>Bacteria</taxon>
        <taxon>Bacillati</taxon>
        <taxon>Actinomycetota</taxon>
        <taxon>Actinomycetes</taxon>
        <taxon>Mycobacteriales</taxon>
        <taxon>Gordoniaceae</taxon>
        <taxon>Gordonia</taxon>
    </lineage>
</organism>
<keyword evidence="6" id="KW-1185">Reference proteome</keyword>
<sequence length="392" mass="41635">MTITAPPRAGFTLDEGLLARIEERAEAADRAGAFFTEDFEELRDAGYYRAPVPVELGGPGLSLAELARWHRRIAYRSTATALASGMHLFWVGAAADRYRAGDESVAWILEAVRDGAIIAAGHSESGNDLGLGGSTTDAEPDGAGGYRFTGHKHFTSLSPVWTLLGVHGRDTSDPEAIVHGFIRRDDPGVVVKDNWDTFALRATRSDDTVLDGAHSPAEKILAVVGPGRPGSDYLGSVGAWALVLTSNVYLALGQRALDIAVASAAGRASAKLGGEPRLADPFIQAVLADAVIELDGIEAHVDAAAARWTDNPVGDAAWGRRLQSAKFHATTGAKRVVDLSLQVVGGRALHHGSVIERLYRDVAAGQFHNPTPDTVRRTLGSPEALDRANFDR</sequence>